<feature type="region of interest" description="Disordered" evidence="1">
    <location>
        <begin position="1"/>
        <end position="22"/>
    </location>
</feature>
<feature type="region of interest" description="Disordered" evidence="1">
    <location>
        <begin position="271"/>
        <end position="320"/>
    </location>
</feature>
<dbReference type="Proteomes" id="UP000515135">
    <property type="component" value="Unplaced"/>
</dbReference>
<dbReference type="AlphaFoldDB" id="A0A6P4Y0I6"/>
<accession>A0A6P4Y0I6</accession>
<evidence type="ECO:0000256" key="1">
    <source>
        <dbReference type="SAM" id="MobiDB-lite"/>
    </source>
</evidence>
<feature type="compositionally biased region" description="Basic and acidic residues" evidence="1">
    <location>
        <begin position="131"/>
        <end position="141"/>
    </location>
</feature>
<name>A0A6P4Y0I6_BRABE</name>
<organism evidence="3 4">
    <name type="scientific">Branchiostoma belcheri</name>
    <name type="common">Amphioxus</name>
    <dbReference type="NCBI Taxonomy" id="7741"/>
    <lineage>
        <taxon>Eukaryota</taxon>
        <taxon>Metazoa</taxon>
        <taxon>Chordata</taxon>
        <taxon>Cephalochordata</taxon>
        <taxon>Leptocardii</taxon>
        <taxon>Amphioxiformes</taxon>
        <taxon>Branchiostomatidae</taxon>
        <taxon>Branchiostoma</taxon>
    </lineage>
</organism>
<feature type="compositionally biased region" description="Polar residues" evidence="1">
    <location>
        <begin position="298"/>
        <end position="307"/>
    </location>
</feature>
<feature type="transmembrane region" description="Helical" evidence="2">
    <location>
        <begin position="162"/>
        <end position="182"/>
    </location>
</feature>
<dbReference type="GeneID" id="109465231"/>
<keyword evidence="2" id="KW-0472">Membrane</keyword>
<dbReference type="CDD" id="cd22823">
    <property type="entry name" value="Gal_Rha_Lectin"/>
    <property type="match status" value="1"/>
</dbReference>
<protein>
    <submittedName>
        <fullName evidence="4">Uncharacterized protein LOC109465231</fullName>
    </submittedName>
</protein>
<sequence length="379" mass="41081">MTKAENSAMYAGSGENEEDAIENMDEEFESKVMQEDSAVVDNMDMEPYTVANMSDHENDLINATTVTACYEPQGPGNKEFPNPIYEENVCQQASDDTSHDANVHVHEVRNPTNAEEHQKPVNRPDPQQASDDTRPDSDVHKVHNPPNVKELHGCFAVMNKSCLLVALVFVLILTGGMTYGIITGVDYNTQVMQKASPIQEINTLSTLNATKVASTTKYTYTTAIIHTSDGTNPKILGTISGTNAPILGYIDGTNPSILRTIDGTKPPILGTINGDNPPNLGTTDGTTPPTLGTIDGTNPPSLGTTDGPNPPTPWVIGSTDPPNYKKKTACEKKTMHLTCAVDELIVIDDAFYGRREKDPPCGCSWIRKCGTNCKQKKNK</sequence>
<reference evidence="4" key="1">
    <citation type="submission" date="2025-08" db="UniProtKB">
        <authorList>
            <consortium name="RefSeq"/>
        </authorList>
    </citation>
    <scope>IDENTIFICATION</scope>
    <source>
        <tissue evidence="4">Gonad</tissue>
    </source>
</reference>
<evidence type="ECO:0000313" key="3">
    <source>
        <dbReference type="Proteomes" id="UP000515135"/>
    </source>
</evidence>
<keyword evidence="3" id="KW-1185">Reference proteome</keyword>
<dbReference type="KEGG" id="bbel:109465231"/>
<proteinExistence type="predicted"/>
<gene>
    <name evidence="4" type="primary">LOC109465231</name>
</gene>
<feature type="compositionally biased region" description="Low complexity" evidence="1">
    <location>
        <begin position="276"/>
        <end position="297"/>
    </location>
</feature>
<dbReference type="Gene3D" id="2.60.120.740">
    <property type="match status" value="1"/>
</dbReference>
<keyword evidence="2" id="KW-1133">Transmembrane helix</keyword>
<feature type="region of interest" description="Disordered" evidence="1">
    <location>
        <begin position="110"/>
        <end position="143"/>
    </location>
</feature>
<evidence type="ECO:0000256" key="2">
    <source>
        <dbReference type="SAM" id="Phobius"/>
    </source>
</evidence>
<dbReference type="RefSeq" id="XP_019617933.1">
    <property type="nucleotide sequence ID" value="XM_019762374.1"/>
</dbReference>
<feature type="compositionally biased region" description="Basic and acidic residues" evidence="1">
    <location>
        <begin position="110"/>
        <end position="119"/>
    </location>
</feature>
<evidence type="ECO:0000313" key="4">
    <source>
        <dbReference type="RefSeq" id="XP_019617933.1"/>
    </source>
</evidence>
<keyword evidence="2" id="KW-0812">Transmembrane</keyword>
<dbReference type="InterPro" id="IPR043159">
    <property type="entry name" value="Lectin_gal-bd_sf"/>
</dbReference>